<comment type="caution">
    <text evidence="2">The sequence shown here is derived from an EMBL/GenBank/DDBJ whole genome shotgun (WGS) entry which is preliminary data.</text>
</comment>
<dbReference type="STRING" id="1461693.ATO10_04267"/>
<dbReference type="OrthoDB" id="5377981at2"/>
<dbReference type="eggNOG" id="COG1680">
    <property type="taxonomic scope" value="Bacteria"/>
</dbReference>
<dbReference type="Gene3D" id="3.40.710.10">
    <property type="entry name" value="DD-peptidase/beta-lactamase superfamily"/>
    <property type="match status" value="1"/>
</dbReference>
<dbReference type="InterPro" id="IPR012338">
    <property type="entry name" value="Beta-lactam/transpept-like"/>
</dbReference>
<feature type="domain" description="Beta-lactamase-related" evidence="1">
    <location>
        <begin position="23"/>
        <end position="375"/>
    </location>
</feature>
<evidence type="ECO:0000313" key="3">
    <source>
        <dbReference type="Proteomes" id="UP000024836"/>
    </source>
</evidence>
<dbReference type="SUPFAM" id="SSF56601">
    <property type="entry name" value="beta-lactamase/transpeptidase-like"/>
    <property type="match status" value="1"/>
</dbReference>
<dbReference type="PATRIC" id="fig|1461693.3.peg.872"/>
<dbReference type="PANTHER" id="PTHR43283">
    <property type="entry name" value="BETA-LACTAMASE-RELATED"/>
    <property type="match status" value="1"/>
</dbReference>
<name>A0A058ZMP2_9RHOB</name>
<dbReference type="InterPro" id="IPR050789">
    <property type="entry name" value="Diverse_Enzym_Activities"/>
</dbReference>
<organism evidence="2 3">
    <name type="scientific">Actibacterium atlanticum</name>
    <dbReference type="NCBI Taxonomy" id="1461693"/>
    <lineage>
        <taxon>Bacteria</taxon>
        <taxon>Pseudomonadati</taxon>
        <taxon>Pseudomonadota</taxon>
        <taxon>Alphaproteobacteria</taxon>
        <taxon>Rhodobacterales</taxon>
        <taxon>Roseobacteraceae</taxon>
        <taxon>Actibacterium</taxon>
    </lineage>
</organism>
<dbReference type="Proteomes" id="UP000024836">
    <property type="component" value="Unassembled WGS sequence"/>
</dbReference>
<reference evidence="2 3" key="1">
    <citation type="submission" date="2013-04" db="EMBL/GenBank/DDBJ databases">
        <title>Shimia sp. 22II-S11-Z10 Genome Sequencing.</title>
        <authorList>
            <person name="Lai Q."/>
            <person name="Li G."/>
            <person name="Shao Z."/>
        </authorList>
    </citation>
    <scope>NUCLEOTIDE SEQUENCE [LARGE SCALE GENOMIC DNA]</scope>
    <source>
        <strain evidence="3">22II-S11-Z10</strain>
    </source>
</reference>
<accession>A0A058ZMP2</accession>
<dbReference type="PANTHER" id="PTHR43283:SF3">
    <property type="entry name" value="BETA-LACTAMASE FAMILY PROTEIN (AFU_ORTHOLOGUE AFUA_5G07500)"/>
    <property type="match status" value="1"/>
</dbReference>
<evidence type="ECO:0000259" key="1">
    <source>
        <dbReference type="Pfam" id="PF00144"/>
    </source>
</evidence>
<sequence>MTDLNSTLDAVLGRVASGNDEGSDRVPGVVAMVTDRDGDIYSGAAGQRRFGGDTPMSEDTVFAIFSTTKAITGTTALQCVEEGLLDLDAPAKTYAPAIGELQVIDGFDDAGQPILRAPKSDVTTRQLMLHTGGFGYDFFSETYKRLAEDFEQPSVLTSSRAALETPLLFDPGAKWEYGTNVDWVGQVVEGIRGKRLGAVMRERIFDPLGMDEIGFTRTQAMKTRTATMHARDTSGALAPMDDFALPDDPEVDFGGHGLYATIPEYMKFIRMWLNDGAGLHGQVLKPETVAWAVQDGLEAHQKVGMLTGVIPELSHDAEFFPGDPKGWSYTFMVNHEQAPTGRPAGAIGWAGLANSFYWIDRKNGVGGYWATQIVPFGDPVSFPGYMDFETALYNAAVQGKAA</sequence>
<dbReference type="InterPro" id="IPR001466">
    <property type="entry name" value="Beta-lactam-related"/>
</dbReference>
<dbReference type="RefSeq" id="WP_035248594.1">
    <property type="nucleotide sequence ID" value="NZ_AQQY01000002.1"/>
</dbReference>
<dbReference type="EMBL" id="AQQY01000002">
    <property type="protein sequence ID" value="KCV82793.1"/>
    <property type="molecule type" value="Genomic_DNA"/>
</dbReference>
<evidence type="ECO:0000313" key="2">
    <source>
        <dbReference type="EMBL" id="KCV82793.1"/>
    </source>
</evidence>
<keyword evidence="3" id="KW-1185">Reference proteome</keyword>
<dbReference type="AlphaFoldDB" id="A0A058ZMP2"/>
<dbReference type="Pfam" id="PF00144">
    <property type="entry name" value="Beta-lactamase"/>
    <property type="match status" value="1"/>
</dbReference>
<gene>
    <name evidence="2" type="ORF">ATO10_04267</name>
</gene>
<proteinExistence type="predicted"/>
<protein>
    <recommendedName>
        <fullName evidence="1">Beta-lactamase-related domain-containing protein</fullName>
    </recommendedName>
</protein>